<protein>
    <recommendedName>
        <fullName evidence="1">Spore protein YkvP/CgeB glycosyl transferase-like domain-containing protein</fullName>
    </recommendedName>
</protein>
<dbReference type="Pfam" id="PF13524">
    <property type="entry name" value="Glyco_trans_1_2"/>
    <property type="match status" value="1"/>
</dbReference>
<evidence type="ECO:0000313" key="2">
    <source>
        <dbReference type="EMBL" id="OAN51405.1"/>
    </source>
</evidence>
<proteinExistence type="predicted"/>
<sequence>MSTALVVVGDSAFSLLQSTGAELAEGLRQLGHTAELLRFPNAALAGERAFEEGFAQVCRRIQGCVDSGGDFFVVDMNAHLKYSQVRRTAMKRFCYITDAPWSQFDNIYSVGDDAVISYVDRHHAEFFARFPPGHRTVFMPHGGPQPDTDWHDDRPFPVLFLGNLTTPCRMEHFEALTAGLPEPVRHAAHLTLSLVLEEGLEPFKALSAALSSVSLGVESLGRSAFLDLLRFLCRFLESFNRHRVLTSLGKVKVTLAGSIAPGFFASAPANVESLGAVDEQAAMALMRRSRILLNSVTVFPGGSHERVWYGMAMGAAICTEPSTFLEETLSFGDHLLSLEDAVESGGASLAEALAAPTGVLPQARAALPLYAAAHTWRHRARIIHDAMVGKLTPS</sequence>
<dbReference type="InterPro" id="IPR055259">
    <property type="entry name" value="YkvP/CgeB_Glyco_trans-like"/>
</dbReference>
<reference evidence="2 3" key="1">
    <citation type="submission" date="2016-04" db="EMBL/GenBank/DDBJ databases">
        <title>Draft genome sequence of freshwater magnetotactic bacteria Magnetospirillum marisnigri SP-1 and Magnetospirillum moscoviense BB-1.</title>
        <authorList>
            <person name="Koziaeva V."/>
            <person name="Dziuba M.V."/>
            <person name="Ivanov T.M."/>
            <person name="Kuznetsov B."/>
            <person name="Grouzdev D.S."/>
        </authorList>
    </citation>
    <scope>NUCLEOTIDE SEQUENCE [LARGE SCALE GENOMIC DNA]</scope>
    <source>
        <strain evidence="2 3">SP-1</strain>
    </source>
</reference>
<evidence type="ECO:0000313" key="3">
    <source>
        <dbReference type="Proteomes" id="UP000078428"/>
    </source>
</evidence>
<dbReference type="OrthoDB" id="7318719at2"/>
<keyword evidence="3" id="KW-1185">Reference proteome</keyword>
<organism evidence="2 3">
    <name type="scientific">Paramagnetospirillum marisnigri</name>
    <dbReference type="NCBI Taxonomy" id="1285242"/>
    <lineage>
        <taxon>Bacteria</taxon>
        <taxon>Pseudomonadati</taxon>
        <taxon>Pseudomonadota</taxon>
        <taxon>Alphaproteobacteria</taxon>
        <taxon>Rhodospirillales</taxon>
        <taxon>Magnetospirillaceae</taxon>
        <taxon>Paramagnetospirillum</taxon>
    </lineage>
</organism>
<accession>A0A178MSU5</accession>
<dbReference type="STRING" id="1285242.A6A04_15900"/>
<dbReference type="EMBL" id="LWQT01000045">
    <property type="protein sequence ID" value="OAN51405.1"/>
    <property type="molecule type" value="Genomic_DNA"/>
</dbReference>
<dbReference type="RefSeq" id="WP_068491465.1">
    <property type="nucleotide sequence ID" value="NZ_LWQT01000045.1"/>
</dbReference>
<dbReference type="AlphaFoldDB" id="A0A178MSU5"/>
<gene>
    <name evidence="2" type="ORF">A6A04_15900</name>
</gene>
<evidence type="ECO:0000259" key="1">
    <source>
        <dbReference type="Pfam" id="PF13524"/>
    </source>
</evidence>
<comment type="caution">
    <text evidence="2">The sequence shown here is derived from an EMBL/GenBank/DDBJ whole genome shotgun (WGS) entry which is preliminary data.</text>
</comment>
<dbReference type="Proteomes" id="UP000078428">
    <property type="component" value="Unassembled WGS sequence"/>
</dbReference>
<feature type="domain" description="Spore protein YkvP/CgeB glycosyl transferase-like" evidence="1">
    <location>
        <begin position="246"/>
        <end position="384"/>
    </location>
</feature>
<name>A0A178MSU5_9PROT</name>